<gene>
    <name evidence="1" type="ordered locus">TREPR_0782</name>
</gene>
<evidence type="ECO:0000313" key="2">
    <source>
        <dbReference type="Proteomes" id="UP000009223"/>
    </source>
</evidence>
<dbReference type="HOGENOM" id="CLU_1905850_0_0_12"/>
<dbReference type="Proteomes" id="UP000009223">
    <property type="component" value="Chromosome"/>
</dbReference>
<proteinExistence type="predicted"/>
<dbReference type="RefSeq" id="WP_015709259.1">
    <property type="nucleotide sequence ID" value="NC_015578.1"/>
</dbReference>
<dbReference type="KEGG" id="tpi:TREPR_0782"/>
<accession>F5YJB1</accession>
<dbReference type="EMBL" id="CP001843">
    <property type="protein sequence ID" value="AEF86631.1"/>
    <property type="molecule type" value="Genomic_DNA"/>
</dbReference>
<dbReference type="STRING" id="545694.TREPR_0782"/>
<dbReference type="AlphaFoldDB" id="F5YJB1"/>
<organism evidence="1 2">
    <name type="scientific">Treponema primitia (strain ATCC BAA-887 / DSM 12427 / ZAS-2)</name>
    <dbReference type="NCBI Taxonomy" id="545694"/>
    <lineage>
        <taxon>Bacteria</taxon>
        <taxon>Pseudomonadati</taxon>
        <taxon>Spirochaetota</taxon>
        <taxon>Spirochaetia</taxon>
        <taxon>Spirochaetales</taxon>
        <taxon>Treponemataceae</taxon>
        <taxon>Treponema</taxon>
    </lineage>
</organism>
<keyword evidence="2" id="KW-1185">Reference proteome</keyword>
<protein>
    <submittedName>
        <fullName evidence="1">Uncharacterized protein</fullName>
    </submittedName>
</protein>
<name>F5YJB1_TREPZ</name>
<evidence type="ECO:0000313" key="1">
    <source>
        <dbReference type="EMBL" id="AEF86631.1"/>
    </source>
</evidence>
<reference evidence="1 2" key="2">
    <citation type="journal article" date="2011" name="ISME J.">
        <title>RNA-seq reveals cooperative metabolic interactions between two termite-gut spirochete species in co-culture.</title>
        <authorList>
            <person name="Rosenthal A.Z."/>
            <person name="Matson E.G."/>
            <person name="Eldar A."/>
            <person name="Leadbetter J.R."/>
        </authorList>
    </citation>
    <scope>NUCLEOTIDE SEQUENCE [LARGE SCALE GENOMIC DNA]</scope>
    <source>
        <strain evidence="2">ATCC BAA-887 / DSM 12427 / ZAS-2</strain>
    </source>
</reference>
<sequence>MLVDTLETHNGLSALSKLPRDYIERWALKIPENLRKLLQDVVTVLLDRLEVPRDELREITRHITGKEDQMLFDRLVNSILEERRQDREEALVIGRNEGREETREQDRKYFLDLLERYTPEQIKAKLQEGLQKT</sequence>
<reference evidence="2" key="1">
    <citation type="submission" date="2009-12" db="EMBL/GenBank/DDBJ databases">
        <title>Complete sequence of Treponema primitia strain ZAS-2.</title>
        <authorList>
            <person name="Tetu S.G."/>
            <person name="Matson E."/>
            <person name="Ren Q."/>
            <person name="Seshadri R."/>
            <person name="Elbourne L."/>
            <person name="Hassan K.A."/>
            <person name="Durkin A."/>
            <person name="Radune D."/>
            <person name="Mohamoud Y."/>
            <person name="Shay R."/>
            <person name="Jin S."/>
            <person name="Zhang X."/>
            <person name="Lucey K."/>
            <person name="Ballor N.R."/>
            <person name="Ottesen E."/>
            <person name="Rosenthal R."/>
            <person name="Allen A."/>
            <person name="Leadbetter J.R."/>
            <person name="Paulsen I.T."/>
        </authorList>
    </citation>
    <scope>NUCLEOTIDE SEQUENCE [LARGE SCALE GENOMIC DNA]</scope>
    <source>
        <strain evidence="2">ATCC BAA-887 / DSM 12427 / ZAS-2</strain>
    </source>
</reference>